<feature type="chain" id="PRO_5046298463" evidence="1">
    <location>
        <begin position="22"/>
        <end position="1254"/>
    </location>
</feature>
<gene>
    <name evidence="3" type="primary">LOC108086052</name>
</gene>
<name>A0ABM4GA86_DROKI</name>
<keyword evidence="2" id="KW-1185">Reference proteome</keyword>
<dbReference type="InterPro" id="IPR032062">
    <property type="entry name" value="DUF4803"/>
</dbReference>
<feature type="signal peptide" evidence="1">
    <location>
        <begin position="1"/>
        <end position="21"/>
    </location>
</feature>
<dbReference type="PANTHER" id="PTHR47890:SF1">
    <property type="entry name" value="LD24308P"/>
    <property type="match status" value="1"/>
</dbReference>
<reference evidence="3" key="2">
    <citation type="submission" date="2025-08" db="UniProtKB">
        <authorList>
            <consortium name="RefSeq"/>
        </authorList>
    </citation>
    <scope>IDENTIFICATION</scope>
    <source>
        <strain evidence="3">14028-0561.14</strain>
        <tissue evidence="3">Whole fly</tissue>
    </source>
</reference>
<dbReference type="PANTHER" id="PTHR47890">
    <property type="entry name" value="LD24308P"/>
    <property type="match status" value="1"/>
</dbReference>
<evidence type="ECO:0000313" key="2">
    <source>
        <dbReference type="Proteomes" id="UP001652661"/>
    </source>
</evidence>
<dbReference type="GeneID" id="108086052"/>
<reference evidence="2" key="1">
    <citation type="submission" date="2025-05" db="UniProtKB">
        <authorList>
            <consortium name="RefSeq"/>
        </authorList>
    </citation>
    <scope>NUCLEOTIDE SEQUENCE [LARGE SCALE GENOMIC DNA]</scope>
    <source>
        <strain evidence="2">14028-0561.14</strain>
    </source>
</reference>
<dbReference type="Pfam" id="PF16061">
    <property type="entry name" value="DUF4803"/>
    <property type="match status" value="2"/>
</dbReference>
<keyword evidence="1" id="KW-0732">Signal</keyword>
<dbReference type="RefSeq" id="XP_070139629.1">
    <property type="nucleotide sequence ID" value="XM_070283528.1"/>
</dbReference>
<dbReference type="Proteomes" id="UP001652661">
    <property type="component" value="Chromosome 2L"/>
</dbReference>
<accession>A0ABM4GA86</accession>
<sequence>MRFSIFLATLLALQLSTPTNSKWYHHLDKNMDTVLLEEAILEGMDMSVDEIVENASQIDVPQEQGAPSTKETNAKLWLTKAGACIDGMEQRNTEMQSYFAFAENQEENTPIMAKFKDIQDIMNDISRRYKWLQIYGDSENFENLTLIKFAEDSLSAIQQIDTMHITLFGREDRDHVTPNNLLFQLQTTLKGSTNYICKSQQSTQQFFYLLFQDIALTELKAQATIEFSWLLLKQFEQGEFTEEKRVIREGLKRRTSRTLKLFKDVISTADRTVWRCDPTHHTPGITYEEVTRLLQGYIENEVDLHPTSQCWSTCEDYSSASSQGCYYPTEFCGKQPRCSGHVLGCQFVESHMQICQAPWYSNRRYEFIHYQSGHRLGQEGSCGRSLSQTYSWYTWFLYHCSYCMCLCDEQGPKSDRFFNLRPVTADVERNRVVTGLRFVKHNRILHLQIQEGELLPKGVINQTTLQWKPLEEYSITDRDVREGIDYHMLTHERRSIDLDELEPITNDFLVTGLRFANIEGDLHLEAHYSPFQFESGKLDLSTDMSYWQNGAIETLREELPLENTHVPTLSTSSIPFSSSNQYIDFTHTGFEQDAAQTTVPFIDIQEVVSNPPVPLSGIGIYYKGRQGYGGFLGPKIINLDFARYLQCDAAIKLAQEEKIIDYVPDENIPIFQETKSMVEPRLMEIRSRIEELDQTMRNQHHHFADFIIESIADYIEKNSLIMANMQNIQNIINRISLRYQRMQTYKTRMPFEKTSLSNFAQETLSIIEDSLDELHLTLLGDEDKPHFTSNNLLIQLDTRLKVSPSHMCRTRQSAQQFFYLLQEDIALAELKALALAEFSWSLLKEEGQFTKERTILQEGFQRRTNRTLRMFKEVMSRQDRTVWRCDPAHHTPGVTYEEVTRLLQGYIENEVDLNADGRCRYDCARYNYASNHGCYDNEFCSKQPACSGRVHNCKFVESKMEVCLADKSSSRRYDYVHYESGHRFGQWGQCDRRTDEAKSWRRWIFWQCSYCMCLCDEQGPKSDRFFNLRPVTADVEHNRVVTGLRFVKHNRILHLQIQEGELLPKGVINQTTLQWKPVEEYSITDRDVRQGVDYHMLTYHRRSIDLNELEPQSNNSLITGLRFQDVGGRLHLVAQYSEFEFQSGKLIDPNEQSYWGTGDSAQGSEKLTLGETHVPTITTSSLPYPKSYQYLDFTHTGFEQDAAQTTVPFIDIQEVVSSPPVPLSGIGIYYKGREGYGGFIGPKIINLDFSPYLQ</sequence>
<evidence type="ECO:0000313" key="3">
    <source>
        <dbReference type="RefSeq" id="XP_070139629.1"/>
    </source>
</evidence>
<protein>
    <submittedName>
        <fullName evidence="3">Uncharacterized protein</fullName>
    </submittedName>
</protein>
<evidence type="ECO:0000256" key="1">
    <source>
        <dbReference type="SAM" id="SignalP"/>
    </source>
</evidence>
<proteinExistence type="predicted"/>
<organism evidence="2 3">
    <name type="scientific">Drosophila kikkawai</name>
    <name type="common">Fruit fly</name>
    <dbReference type="NCBI Taxonomy" id="30033"/>
    <lineage>
        <taxon>Eukaryota</taxon>
        <taxon>Metazoa</taxon>
        <taxon>Ecdysozoa</taxon>
        <taxon>Arthropoda</taxon>
        <taxon>Hexapoda</taxon>
        <taxon>Insecta</taxon>
        <taxon>Pterygota</taxon>
        <taxon>Neoptera</taxon>
        <taxon>Endopterygota</taxon>
        <taxon>Diptera</taxon>
        <taxon>Brachycera</taxon>
        <taxon>Muscomorpha</taxon>
        <taxon>Ephydroidea</taxon>
        <taxon>Drosophilidae</taxon>
        <taxon>Drosophila</taxon>
        <taxon>Sophophora</taxon>
    </lineage>
</organism>